<proteinExistence type="predicted"/>
<reference evidence="2 3" key="1">
    <citation type="submission" date="2023-01" db="EMBL/GenBank/DDBJ databases">
        <title>Analysis of 21 Apiospora genomes using comparative genomics revels a genus with tremendous synthesis potential of carbohydrate active enzymes and secondary metabolites.</title>
        <authorList>
            <person name="Sorensen T."/>
        </authorList>
    </citation>
    <scope>NUCLEOTIDE SEQUENCE [LARGE SCALE GENOMIC DNA]</scope>
    <source>
        <strain evidence="2 3">CBS 83171</strain>
    </source>
</reference>
<sequence length="345" mass="38447">MEAEQELKRRRERGRQAQAAFRKRQAKAALSIQEENRILKEAIESIVQAASRGDSPRLLAAVRQAAGTAGIEAEHLEASAANNVALSTDTRADYASHVSFINTRNTATDSALINVGTPKSWTVSPDTWNRSYRPPMTIGNFWFDPLRSTNITTAPEDVVPYVGPGRYTLGGLLFWGVLDHVTNACTHTHHPASCEEIRSILGRSTAHSKSLSRVRPEFIHNMAKAGYRHLQNGRVDGIYSTSIELSSFAVMRNMVDEEYASDGRDTSTWLLPRDVERRVRRGLGSQVYDHLEQAVKAPESSQAHRALKETIRKMVNTFMCFGNGPAWKDSFVDAVFGEWATLKPH</sequence>
<protein>
    <recommendedName>
        <fullName evidence="4">BZIP domain-containing protein</fullName>
    </recommendedName>
</protein>
<dbReference type="EMBL" id="JAQQWM010000009">
    <property type="protein sequence ID" value="KAK8045928.1"/>
    <property type="molecule type" value="Genomic_DNA"/>
</dbReference>
<evidence type="ECO:0000313" key="2">
    <source>
        <dbReference type="EMBL" id="KAK8045928.1"/>
    </source>
</evidence>
<accession>A0ABR1TH12</accession>
<evidence type="ECO:0000313" key="3">
    <source>
        <dbReference type="Proteomes" id="UP001446871"/>
    </source>
</evidence>
<gene>
    <name evidence="2" type="ORF">PG996_013992</name>
</gene>
<evidence type="ECO:0008006" key="4">
    <source>
        <dbReference type="Google" id="ProtNLM"/>
    </source>
</evidence>
<dbReference type="CDD" id="cd14686">
    <property type="entry name" value="bZIP"/>
    <property type="match status" value="1"/>
</dbReference>
<evidence type="ECO:0000256" key="1">
    <source>
        <dbReference type="SAM" id="MobiDB-lite"/>
    </source>
</evidence>
<name>A0ABR1TH12_9PEZI</name>
<comment type="caution">
    <text evidence="2">The sequence shown here is derived from an EMBL/GenBank/DDBJ whole genome shotgun (WGS) entry which is preliminary data.</text>
</comment>
<keyword evidence="3" id="KW-1185">Reference proteome</keyword>
<organism evidence="2 3">
    <name type="scientific">Apiospora saccharicola</name>
    <dbReference type="NCBI Taxonomy" id="335842"/>
    <lineage>
        <taxon>Eukaryota</taxon>
        <taxon>Fungi</taxon>
        <taxon>Dikarya</taxon>
        <taxon>Ascomycota</taxon>
        <taxon>Pezizomycotina</taxon>
        <taxon>Sordariomycetes</taxon>
        <taxon>Xylariomycetidae</taxon>
        <taxon>Amphisphaeriales</taxon>
        <taxon>Apiosporaceae</taxon>
        <taxon>Apiospora</taxon>
    </lineage>
</organism>
<dbReference type="Proteomes" id="UP001446871">
    <property type="component" value="Unassembled WGS sequence"/>
</dbReference>
<feature type="region of interest" description="Disordered" evidence="1">
    <location>
        <begin position="1"/>
        <end position="20"/>
    </location>
</feature>